<feature type="domain" description="USP" evidence="14">
    <location>
        <begin position="86"/>
        <end position="239"/>
    </location>
</feature>
<evidence type="ECO:0000256" key="13">
    <source>
        <dbReference type="ARBA" id="ARBA00043009"/>
    </source>
</evidence>
<keyword evidence="5" id="KW-0645">Protease</keyword>
<dbReference type="Gene3D" id="3.90.70.10">
    <property type="entry name" value="Cysteine proteinases"/>
    <property type="match status" value="1"/>
</dbReference>
<evidence type="ECO:0000256" key="12">
    <source>
        <dbReference type="ARBA" id="ARBA00042420"/>
    </source>
</evidence>
<dbReference type="InterPro" id="IPR050164">
    <property type="entry name" value="Peptidase_C19"/>
</dbReference>
<evidence type="ECO:0000256" key="8">
    <source>
        <dbReference type="ARBA" id="ARBA00022807"/>
    </source>
</evidence>
<reference evidence="17" key="1">
    <citation type="submission" date="2016-06" db="UniProtKB">
        <authorList>
            <consortium name="WormBaseParasite"/>
        </authorList>
    </citation>
    <scope>IDENTIFICATION</scope>
</reference>
<dbReference type="SUPFAM" id="SSF54001">
    <property type="entry name" value="Cysteine proteinases"/>
    <property type="match status" value="1"/>
</dbReference>
<evidence type="ECO:0000256" key="7">
    <source>
        <dbReference type="ARBA" id="ARBA00022801"/>
    </source>
</evidence>
<evidence type="ECO:0000256" key="1">
    <source>
        <dbReference type="ARBA" id="ARBA00000707"/>
    </source>
</evidence>
<dbReference type="GO" id="GO:0005730">
    <property type="term" value="C:nucleolus"/>
    <property type="evidence" value="ECO:0007669"/>
    <property type="project" value="UniProtKB-SubCell"/>
</dbReference>
<evidence type="ECO:0000256" key="5">
    <source>
        <dbReference type="ARBA" id="ARBA00022670"/>
    </source>
</evidence>
<keyword evidence="7" id="KW-0378">Hydrolase</keyword>
<evidence type="ECO:0000256" key="9">
    <source>
        <dbReference type="ARBA" id="ARBA00039432"/>
    </source>
</evidence>
<gene>
    <name evidence="15" type="ORF">SBAD_LOCUS5299</name>
</gene>
<accession>A0A183INV2</accession>
<evidence type="ECO:0000313" key="16">
    <source>
        <dbReference type="Proteomes" id="UP000270296"/>
    </source>
</evidence>
<dbReference type="Proteomes" id="UP000270296">
    <property type="component" value="Unassembled WGS sequence"/>
</dbReference>
<dbReference type="PROSITE" id="PS50235">
    <property type="entry name" value="USP_3"/>
    <property type="match status" value="1"/>
</dbReference>
<comment type="subcellular location">
    <subcellularLocation>
        <location evidence="2">Nucleus</location>
        <location evidence="2">Nucleolus</location>
    </subcellularLocation>
</comment>
<dbReference type="GO" id="GO:0006508">
    <property type="term" value="P:proteolysis"/>
    <property type="evidence" value="ECO:0007669"/>
    <property type="project" value="UniProtKB-KW"/>
</dbReference>
<name>A0A183INV2_9BILA</name>
<dbReference type="OrthoDB" id="47475at2759"/>
<keyword evidence="8" id="KW-0788">Thiol protease</keyword>
<dbReference type="GO" id="GO:0016579">
    <property type="term" value="P:protein deubiquitination"/>
    <property type="evidence" value="ECO:0007669"/>
    <property type="project" value="InterPro"/>
</dbReference>
<dbReference type="GO" id="GO:0004843">
    <property type="term" value="F:cysteine-type deubiquitinase activity"/>
    <property type="evidence" value="ECO:0007669"/>
    <property type="project" value="UniProtKB-EC"/>
</dbReference>
<comment type="catalytic activity">
    <reaction evidence="1">
        <text>Thiol-dependent hydrolysis of ester, thioester, amide, peptide and isopeptide bonds formed by the C-terminal Gly of ubiquitin (a 76-residue protein attached to proteins as an intracellular targeting signal).</text>
        <dbReference type="EC" id="3.4.19.12"/>
    </reaction>
</comment>
<reference evidence="15 16" key="2">
    <citation type="submission" date="2018-11" db="EMBL/GenBank/DDBJ databases">
        <authorList>
            <consortium name="Pathogen Informatics"/>
        </authorList>
    </citation>
    <scope>NUCLEOTIDE SEQUENCE [LARGE SCALE GENOMIC DNA]</scope>
</reference>
<evidence type="ECO:0000256" key="10">
    <source>
        <dbReference type="ARBA" id="ARBA00041300"/>
    </source>
</evidence>
<evidence type="ECO:0000256" key="3">
    <source>
        <dbReference type="ARBA" id="ARBA00009085"/>
    </source>
</evidence>
<sequence length="239" mass="26848">MPIDEKLRDLVNGKPSGNLDENICQKVSSLLLENIKFLAADNNLEVARHNLKTKYILIYSAANQNSNVTPHGADGPHEEVELKTEVGLVNPSNTCFLNSVLQALTATPPLVNYLFSRDHEIECCPQSGGFCGICRLGDHVKAVYRVAAAGKNRMMPRRMVEDMRLISPRYLTGGQEDAHEFLRLYVDSMHSAALFPFRTLKLDSYTRETNVISQIFGGYHRTQGMLNRNIYLKGIFCDK</sequence>
<evidence type="ECO:0000256" key="11">
    <source>
        <dbReference type="ARBA" id="ARBA00042154"/>
    </source>
</evidence>
<dbReference type="InterPro" id="IPR038765">
    <property type="entry name" value="Papain-like_cys_pep_sf"/>
</dbReference>
<organism evidence="17">
    <name type="scientific">Soboliphyme baturini</name>
    <dbReference type="NCBI Taxonomy" id="241478"/>
    <lineage>
        <taxon>Eukaryota</taxon>
        <taxon>Metazoa</taxon>
        <taxon>Ecdysozoa</taxon>
        <taxon>Nematoda</taxon>
        <taxon>Enoplea</taxon>
        <taxon>Dorylaimia</taxon>
        <taxon>Dioctophymatida</taxon>
        <taxon>Dioctophymatoidea</taxon>
        <taxon>Soboliphymatidae</taxon>
        <taxon>Soboliphyme</taxon>
    </lineage>
</organism>
<comment type="similarity">
    <text evidence="3">Belongs to the peptidase C19 family.</text>
</comment>
<keyword evidence="16" id="KW-1185">Reference proteome</keyword>
<dbReference type="EMBL" id="UZAM01008894">
    <property type="protein sequence ID" value="VDP06859.1"/>
    <property type="molecule type" value="Genomic_DNA"/>
</dbReference>
<dbReference type="AlphaFoldDB" id="A0A183INV2"/>
<dbReference type="InterPro" id="IPR001394">
    <property type="entry name" value="Peptidase_C19_UCH"/>
</dbReference>
<dbReference type="PANTHER" id="PTHR24006">
    <property type="entry name" value="UBIQUITIN CARBOXYL-TERMINAL HYDROLASE"/>
    <property type="match status" value="1"/>
</dbReference>
<evidence type="ECO:0000256" key="2">
    <source>
        <dbReference type="ARBA" id="ARBA00004604"/>
    </source>
</evidence>
<evidence type="ECO:0000259" key="14">
    <source>
        <dbReference type="PROSITE" id="PS50235"/>
    </source>
</evidence>
<evidence type="ECO:0000313" key="15">
    <source>
        <dbReference type="EMBL" id="VDP06859.1"/>
    </source>
</evidence>
<dbReference type="GO" id="GO:0005829">
    <property type="term" value="C:cytosol"/>
    <property type="evidence" value="ECO:0007669"/>
    <property type="project" value="TreeGrafter"/>
</dbReference>
<dbReference type="WBParaSite" id="SBAD_0000551501-mRNA-1">
    <property type="protein sequence ID" value="SBAD_0000551501-mRNA-1"/>
    <property type="gene ID" value="SBAD_0000551501"/>
</dbReference>
<evidence type="ECO:0000256" key="6">
    <source>
        <dbReference type="ARBA" id="ARBA00022786"/>
    </source>
</evidence>
<dbReference type="Pfam" id="PF00443">
    <property type="entry name" value="UCH"/>
    <property type="match status" value="1"/>
</dbReference>
<proteinExistence type="inferred from homology"/>
<dbReference type="EC" id="3.4.19.12" evidence="4"/>
<dbReference type="InterPro" id="IPR028889">
    <property type="entry name" value="USP"/>
</dbReference>
<dbReference type="PANTHER" id="PTHR24006:SF758">
    <property type="entry name" value="UBIQUITIN CARBOXYL-TERMINAL HYDROLASE 36"/>
    <property type="match status" value="1"/>
</dbReference>
<protein>
    <recommendedName>
        <fullName evidence="9">Ubiquitin carboxyl-terminal hydrolase 36</fullName>
        <ecNumber evidence="4">3.4.19.12</ecNumber>
    </recommendedName>
    <alternativeName>
        <fullName evidence="12">Deubiquitinating enzyme 36</fullName>
    </alternativeName>
    <alternativeName>
        <fullName evidence="11">Protein scrawny</fullName>
    </alternativeName>
    <alternativeName>
        <fullName evidence="10">Ubiquitin thioesterase 36</fullName>
    </alternativeName>
    <alternativeName>
        <fullName evidence="13">Ubiquitin-specific-processing protease 36</fullName>
    </alternativeName>
</protein>
<keyword evidence="6" id="KW-0833">Ubl conjugation pathway</keyword>
<evidence type="ECO:0000313" key="17">
    <source>
        <dbReference type="WBParaSite" id="SBAD_0000551501-mRNA-1"/>
    </source>
</evidence>
<evidence type="ECO:0000256" key="4">
    <source>
        <dbReference type="ARBA" id="ARBA00012759"/>
    </source>
</evidence>